<sequence length="1383" mass="150352">MRHPRAKRRVRDQPRIALASQADIQRGPARQRVVRAQRGEPVGRRIEPLAAVARLEHGARTGAVRGRQRGCARPPAACPGPAVVDSRHDGGGAERVLARQENVLVAHAVALESAHGGHGAGAIFEHGGHRPAGGAQPALAFGRSAHAQGHAAHRGRVVEHAAVEAAIFRRAAVPERIAGRQVVPVLPGGGSDAVEVGPGIEFPVVGPQRRHGPARAQGAPCALQADRRFVVPERLDAGALALARIEFEARTEAKQYFQAAAQVFHARDSDVAALDRAHLVDAVETAEHAQVDHAGQGNRRLRAGRCGCRQRAKGGAGQEQTMFAMHGIIPLAMWSCSCGAVRNAWGVRWQNSSSGSAHRRTRKDECRGRQSTTAGAARPRVASQHRMAPPHTMAAPCQNAGASGVRSTSDDSAADSAVAEAHGGRRQHQINQRVSRERHVPAPAQQILEPERERHQDEEQRHAIGAVGDAGSDRAIRGPDQRAGQRQAVAERIGAHVGQHAGRIESLFPAQHPADAGDRQQKARHDQPIGPLPVEDNGGHDGERGPQIIDHARFDGLAPRMGIADRQRQAQLVGDEQHAAPGQVAARERGGSAPSHREPQQQRRQAVDHGRPARGAQLLADATQQPHDRAPEHDRRQTDQGSPVGGRHGCWRRAGPARASSRSGAKMSAGASIVEHALHQRLQCDRLVVRKAVQKLPVHLGDHRHDLRRQLLTLLGQFDVHLAPVRAVAHAADDALGFQAVEQARHRPRLHPRIGAEFVDGAGTAAHGGNHHHELGRGQFQRRQFRLEGSEDRVAHRIDEVAETTGGQRASALQRDIGRTLQLTRLCGRRCGGRPAVQARRGDRQLQRFGGGGPGGSQQFRIGIEFLAVRRHDLAYLFLPGSRLDPLREHFFQQRQHDGRRGRAARRRAQQCGDGTVGRHHDFGTELQHAALVGHVLDDLHALARLPQAPVFILGFRHVVTQRGHLVFARQFQLLGQVFDESKLVRAHLQLRNDVRRRGGLGDIEIRTVLEELGRPGRERAEQQHGFTVEHAGIEVRHRHRRRTGIGQAVHLGQVARRNCRIVRDQELAAHRETAVLLGFRDARQLQQRQRGAAGADEDVAGVDGLDLGLVLDVEGRHAPGAIVVAGDRAHFVAGRNLAAGVFAQVLVELARDRTQVDVGAERRTGGGDHFVAGAPFHHDRNPFLDLGRIGGDFHAGKQRRCFQRRHAFLDELAVLRAEHQVHVRGGIDEFARIAQHALADLVRPELARNLETLVDLDGLLDVHDALVVHRGVVQFAERRVTGAGIIPAIRTFFRHFVQAFEHFERPARFQLGQVDTERRAHDAAADQQHVHGTVGLVGTELAAEEDRVTTPYGGGADGGSANELAAGKTPAGDGRFSIVVIG</sequence>
<feature type="region of interest" description="Disordered" evidence="1">
    <location>
        <begin position="65"/>
        <end position="87"/>
    </location>
</feature>
<feature type="compositionally biased region" description="Basic and acidic residues" evidence="1">
    <location>
        <begin position="586"/>
        <end position="611"/>
    </location>
</feature>
<feature type="compositionally biased region" description="Basic and acidic residues" evidence="1">
    <location>
        <begin position="626"/>
        <end position="638"/>
    </location>
</feature>
<feature type="compositionally biased region" description="Basic and acidic residues" evidence="1">
    <location>
        <begin position="471"/>
        <end position="480"/>
    </location>
</feature>
<gene>
    <name evidence="2" type="ORF">Tci_000564</name>
</gene>
<reference evidence="2" key="1">
    <citation type="journal article" date="2019" name="Sci. Rep.">
        <title>Draft genome of Tanacetum cinerariifolium, the natural source of mosquito coil.</title>
        <authorList>
            <person name="Yamashiro T."/>
            <person name="Shiraishi A."/>
            <person name="Satake H."/>
            <person name="Nakayama K."/>
        </authorList>
    </citation>
    <scope>NUCLEOTIDE SEQUENCE</scope>
</reference>
<proteinExistence type="predicted"/>
<feature type="region of interest" description="Disordered" evidence="1">
    <location>
        <begin position="512"/>
        <end position="547"/>
    </location>
</feature>
<organism evidence="2">
    <name type="scientific">Tanacetum cinerariifolium</name>
    <name type="common">Dalmatian daisy</name>
    <name type="synonym">Chrysanthemum cinerariifolium</name>
    <dbReference type="NCBI Taxonomy" id="118510"/>
    <lineage>
        <taxon>Eukaryota</taxon>
        <taxon>Viridiplantae</taxon>
        <taxon>Streptophyta</taxon>
        <taxon>Embryophyta</taxon>
        <taxon>Tracheophyta</taxon>
        <taxon>Spermatophyta</taxon>
        <taxon>Magnoliopsida</taxon>
        <taxon>eudicotyledons</taxon>
        <taxon>Gunneridae</taxon>
        <taxon>Pentapetalae</taxon>
        <taxon>asterids</taxon>
        <taxon>campanulids</taxon>
        <taxon>Asterales</taxon>
        <taxon>Asteraceae</taxon>
        <taxon>Asteroideae</taxon>
        <taxon>Anthemideae</taxon>
        <taxon>Anthemidinae</taxon>
        <taxon>Tanacetum</taxon>
    </lineage>
</organism>
<feature type="compositionally biased region" description="Basic and acidic residues" evidence="1">
    <location>
        <begin position="515"/>
        <end position="527"/>
    </location>
</feature>
<feature type="compositionally biased region" description="Basic and acidic residues" evidence="1">
    <location>
        <begin position="449"/>
        <end position="462"/>
    </location>
</feature>
<name>A0A699GMZ1_TANCI</name>
<feature type="region of interest" description="Disordered" evidence="1">
    <location>
        <begin position="1349"/>
        <end position="1370"/>
    </location>
</feature>
<feature type="compositionally biased region" description="Basic and acidic residues" evidence="1">
    <location>
        <begin position="537"/>
        <end position="547"/>
    </location>
</feature>
<feature type="compositionally biased region" description="Low complexity" evidence="1">
    <location>
        <begin position="652"/>
        <end position="665"/>
    </location>
</feature>
<protein>
    <submittedName>
        <fullName evidence="2">Uncharacterized protein</fullName>
    </submittedName>
</protein>
<evidence type="ECO:0000256" key="1">
    <source>
        <dbReference type="SAM" id="MobiDB-lite"/>
    </source>
</evidence>
<feature type="region of interest" description="Disordered" evidence="1">
    <location>
        <begin position="350"/>
        <end position="489"/>
    </location>
</feature>
<feature type="region of interest" description="Disordered" evidence="1">
    <location>
        <begin position="567"/>
        <end position="667"/>
    </location>
</feature>
<accession>A0A699GMZ1</accession>
<evidence type="ECO:0000313" key="2">
    <source>
        <dbReference type="EMBL" id="GEU28586.1"/>
    </source>
</evidence>
<feature type="compositionally biased region" description="Low complexity" evidence="1">
    <location>
        <begin position="69"/>
        <end position="82"/>
    </location>
</feature>
<comment type="caution">
    <text evidence="2">The sequence shown here is derived from an EMBL/GenBank/DDBJ whole genome shotgun (WGS) entry which is preliminary data.</text>
</comment>
<dbReference type="EMBL" id="BKCJ010000009">
    <property type="protein sequence ID" value="GEU28586.1"/>
    <property type="molecule type" value="Genomic_DNA"/>
</dbReference>